<dbReference type="PANTHER" id="PTHR32308:SF10">
    <property type="entry name" value="CITRATE LYASE SUBUNIT BETA"/>
    <property type="match status" value="1"/>
</dbReference>
<dbReference type="Proteomes" id="UP000552700">
    <property type="component" value="Unassembled WGS sequence"/>
</dbReference>
<reference evidence="8 9" key="1">
    <citation type="submission" date="2020-08" db="EMBL/GenBank/DDBJ databases">
        <title>Genomic Encyclopedia of Type Strains, Phase IV (KMG-IV): sequencing the most valuable type-strain genomes for metagenomic binning, comparative biology and taxonomic classification.</title>
        <authorList>
            <person name="Goeker M."/>
        </authorList>
    </citation>
    <scope>NUCLEOTIDE SEQUENCE [LARGE SCALE GENOMIC DNA]</scope>
    <source>
        <strain evidence="8 9">DSM 102255</strain>
    </source>
</reference>
<evidence type="ECO:0000259" key="7">
    <source>
        <dbReference type="Pfam" id="PF03328"/>
    </source>
</evidence>
<proteinExistence type="inferred from homology"/>
<keyword evidence="8" id="KW-0456">Lyase</keyword>
<evidence type="ECO:0000256" key="3">
    <source>
        <dbReference type="ARBA" id="ARBA00022723"/>
    </source>
</evidence>
<comment type="cofactor">
    <cofactor evidence="1">
        <name>Mg(2+)</name>
        <dbReference type="ChEBI" id="CHEBI:18420"/>
    </cofactor>
</comment>
<evidence type="ECO:0000313" key="9">
    <source>
        <dbReference type="Proteomes" id="UP000552700"/>
    </source>
</evidence>
<dbReference type="AlphaFoldDB" id="A0A841IVQ1"/>
<feature type="binding site" evidence="5">
    <location>
        <position position="64"/>
    </location>
    <ligand>
        <name>substrate</name>
    </ligand>
</feature>
<evidence type="ECO:0000256" key="2">
    <source>
        <dbReference type="ARBA" id="ARBA00005568"/>
    </source>
</evidence>
<organism evidence="8 9">
    <name type="scientific">Sphingobium subterraneum</name>
    <dbReference type="NCBI Taxonomy" id="627688"/>
    <lineage>
        <taxon>Bacteria</taxon>
        <taxon>Pseudomonadati</taxon>
        <taxon>Pseudomonadota</taxon>
        <taxon>Alphaproteobacteria</taxon>
        <taxon>Sphingomonadales</taxon>
        <taxon>Sphingomonadaceae</taxon>
        <taxon>Sphingobium</taxon>
    </lineage>
</organism>
<evidence type="ECO:0000256" key="4">
    <source>
        <dbReference type="ARBA" id="ARBA00022842"/>
    </source>
</evidence>
<protein>
    <submittedName>
        <fullName evidence="8">Citrate lyase subunit beta/citryl-CoA lyase</fullName>
        <ecNumber evidence="8">4.1.3.34</ecNumber>
    </submittedName>
</protein>
<dbReference type="RefSeq" id="WP_184077546.1">
    <property type="nucleotide sequence ID" value="NZ_JACIJP010000001.1"/>
</dbReference>
<comment type="similarity">
    <text evidence="2">Belongs to the HpcH/HpaI aldolase family.</text>
</comment>
<keyword evidence="3 6" id="KW-0479">Metal-binding</keyword>
<keyword evidence="4 6" id="KW-0460">Magnesium</keyword>
<evidence type="ECO:0000256" key="5">
    <source>
        <dbReference type="PIRSR" id="PIRSR015582-1"/>
    </source>
</evidence>
<dbReference type="InterPro" id="IPR011206">
    <property type="entry name" value="Citrate_lyase_beta/mcl1/mcl2"/>
</dbReference>
<feature type="domain" description="HpcH/HpaI aldolase/citrate lyase" evidence="7">
    <location>
        <begin position="11"/>
        <end position="206"/>
    </location>
</feature>
<comment type="caution">
    <text evidence="8">The sequence shown here is derived from an EMBL/GenBank/DDBJ whole genome shotgun (WGS) entry which is preliminary data.</text>
</comment>
<accession>A0A841IVQ1</accession>
<dbReference type="Gene3D" id="3.20.20.60">
    <property type="entry name" value="Phosphoenolpyruvate-binding domains"/>
    <property type="match status" value="1"/>
</dbReference>
<dbReference type="SUPFAM" id="SSF51621">
    <property type="entry name" value="Phosphoenolpyruvate/pyruvate domain"/>
    <property type="match status" value="1"/>
</dbReference>
<dbReference type="InterPro" id="IPR005000">
    <property type="entry name" value="Aldolase/citrate-lyase_domain"/>
</dbReference>
<dbReference type="InterPro" id="IPR040442">
    <property type="entry name" value="Pyrv_kinase-like_dom_sf"/>
</dbReference>
<sequence>MNALGSLIAPLFVPANRPERFGKAAASGADAVILDLEDAVAADAKDVARDNLRALALDVPVIVRINGVDTPWHAEDCAALEGMTLAAVILPKAERVDDLARISVVAPVLALVETARGLAQARALAQSGYAARLAFGSVDYAADLGCDHEWETLYAARAELVLASRLGNLPAPLDGVTTDVTAPDSAARDARAARSLGFGGKLLIHPVQVQPVFDAFLPSAQEMEWARTVLSSGDGAVNVNGAMVDEPVRIRARAILARGIARP</sequence>
<feature type="binding site" evidence="5">
    <location>
        <position position="113"/>
    </location>
    <ligand>
        <name>substrate</name>
    </ligand>
</feature>
<keyword evidence="9" id="KW-1185">Reference proteome</keyword>
<dbReference type="PIRSF" id="PIRSF015582">
    <property type="entry name" value="Cit_lyase_B"/>
    <property type="match status" value="1"/>
</dbReference>
<feature type="binding site" evidence="6">
    <location>
        <position position="139"/>
    </location>
    <ligand>
        <name>Mg(2+)</name>
        <dbReference type="ChEBI" id="CHEBI:18420"/>
    </ligand>
</feature>
<dbReference type="InterPro" id="IPR015813">
    <property type="entry name" value="Pyrv/PenolPyrv_kinase-like_dom"/>
</dbReference>
<evidence type="ECO:0000313" key="8">
    <source>
        <dbReference type="EMBL" id="MBB6122989.1"/>
    </source>
</evidence>
<dbReference type="Pfam" id="PF03328">
    <property type="entry name" value="HpcH_HpaI"/>
    <property type="match status" value="1"/>
</dbReference>
<dbReference type="GO" id="GO:0008816">
    <property type="term" value="F:citryl-CoA lyase activity"/>
    <property type="evidence" value="ECO:0007669"/>
    <property type="project" value="UniProtKB-EC"/>
</dbReference>
<evidence type="ECO:0000256" key="6">
    <source>
        <dbReference type="PIRSR" id="PIRSR015582-2"/>
    </source>
</evidence>
<evidence type="ECO:0000256" key="1">
    <source>
        <dbReference type="ARBA" id="ARBA00001946"/>
    </source>
</evidence>
<dbReference type="EMBL" id="JACIJP010000001">
    <property type="protein sequence ID" value="MBB6122989.1"/>
    <property type="molecule type" value="Genomic_DNA"/>
</dbReference>
<gene>
    <name evidence="8" type="ORF">FHS92_000696</name>
</gene>
<dbReference type="GO" id="GO:0006107">
    <property type="term" value="P:oxaloacetate metabolic process"/>
    <property type="evidence" value="ECO:0007669"/>
    <property type="project" value="TreeGrafter"/>
</dbReference>
<dbReference type="PANTHER" id="PTHR32308">
    <property type="entry name" value="LYASE BETA SUBUNIT, PUTATIVE (AFU_ORTHOLOGUE AFUA_4G13030)-RELATED"/>
    <property type="match status" value="1"/>
</dbReference>
<feature type="binding site" evidence="6">
    <location>
        <position position="113"/>
    </location>
    <ligand>
        <name>Mg(2+)</name>
        <dbReference type="ChEBI" id="CHEBI:18420"/>
    </ligand>
</feature>
<name>A0A841IVQ1_9SPHN</name>
<dbReference type="GO" id="GO:0000287">
    <property type="term" value="F:magnesium ion binding"/>
    <property type="evidence" value="ECO:0007669"/>
    <property type="project" value="TreeGrafter"/>
</dbReference>
<dbReference type="EC" id="4.1.3.34" evidence="8"/>